<comment type="caution">
    <text evidence="2">The sequence shown here is derived from an EMBL/GenBank/DDBJ whole genome shotgun (WGS) entry which is preliminary data.</text>
</comment>
<proteinExistence type="predicted"/>
<gene>
    <name evidence="2" type="ORF">GE061_006034</name>
</gene>
<accession>A0A8S9WV76</accession>
<reference evidence="2" key="1">
    <citation type="journal article" date="2021" name="Mol. Ecol. Resour.">
        <title>Apolygus lucorum genome provides insights into omnivorousness and mesophyll feeding.</title>
        <authorList>
            <person name="Liu Y."/>
            <person name="Liu H."/>
            <person name="Wang H."/>
            <person name="Huang T."/>
            <person name="Liu B."/>
            <person name="Yang B."/>
            <person name="Yin L."/>
            <person name="Li B."/>
            <person name="Zhang Y."/>
            <person name="Zhang S."/>
            <person name="Jiang F."/>
            <person name="Zhang X."/>
            <person name="Ren Y."/>
            <person name="Wang B."/>
            <person name="Wang S."/>
            <person name="Lu Y."/>
            <person name="Wu K."/>
            <person name="Fan W."/>
            <person name="Wang G."/>
        </authorList>
    </citation>
    <scope>NUCLEOTIDE SEQUENCE</scope>
    <source>
        <strain evidence="2">12Hb</strain>
    </source>
</reference>
<keyword evidence="3" id="KW-1185">Reference proteome</keyword>
<evidence type="ECO:0000313" key="2">
    <source>
        <dbReference type="EMBL" id="KAF6199736.1"/>
    </source>
</evidence>
<evidence type="ECO:0000256" key="1">
    <source>
        <dbReference type="SAM" id="MobiDB-lite"/>
    </source>
</evidence>
<feature type="region of interest" description="Disordered" evidence="1">
    <location>
        <begin position="236"/>
        <end position="260"/>
    </location>
</feature>
<feature type="compositionally biased region" description="Polar residues" evidence="1">
    <location>
        <begin position="247"/>
        <end position="260"/>
    </location>
</feature>
<dbReference type="EMBL" id="WIXP02000014">
    <property type="protein sequence ID" value="KAF6199736.1"/>
    <property type="molecule type" value="Genomic_DNA"/>
</dbReference>
<evidence type="ECO:0000313" key="3">
    <source>
        <dbReference type="Proteomes" id="UP000466442"/>
    </source>
</evidence>
<name>A0A8S9WV76_APOLU</name>
<dbReference type="Proteomes" id="UP000466442">
    <property type="component" value="Unassembled WGS sequence"/>
</dbReference>
<dbReference type="AlphaFoldDB" id="A0A8S9WV76"/>
<protein>
    <submittedName>
        <fullName evidence="2">Uncharacterized protein</fullName>
    </submittedName>
</protein>
<organism evidence="2 3">
    <name type="scientific">Apolygus lucorum</name>
    <name type="common">Small green plant bug</name>
    <name type="synonym">Lygocoris lucorum</name>
    <dbReference type="NCBI Taxonomy" id="248454"/>
    <lineage>
        <taxon>Eukaryota</taxon>
        <taxon>Metazoa</taxon>
        <taxon>Ecdysozoa</taxon>
        <taxon>Arthropoda</taxon>
        <taxon>Hexapoda</taxon>
        <taxon>Insecta</taxon>
        <taxon>Pterygota</taxon>
        <taxon>Neoptera</taxon>
        <taxon>Paraneoptera</taxon>
        <taxon>Hemiptera</taxon>
        <taxon>Heteroptera</taxon>
        <taxon>Panheteroptera</taxon>
        <taxon>Cimicomorpha</taxon>
        <taxon>Miridae</taxon>
        <taxon>Mirini</taxon>
        <taxon>Apolygus</taxon>
    </lineage>
</organism>
<sequence>MQYNECLNLIFNANRRQTATSVKDRPSEEQSPEFVDALLEDKYSRTLKNVNALKIKYMPETKPIIPPLVMKMEPLVPIDCFLNISLTRRGFRKCKFDGKPFAKITQPLHRRVSFVVFEGLWKIKDSRLERDSRPKVPRDILEKAAKFFQLPLDHFNGRLLTRLLRQYEEERRIASANLLNRFGPCPIWRVSLREILEGLERTLKMKNENSSRRDGFVLEVACALTMGRFNVSNWHAPDVPKQRKSKPSWQNPSTHLESKNKTQWHQVKEYVLFTADNSWHVYCIK</sequence>